<feature type="region of interest" description="Disordered" evidence="2">
    <location>
        <begin position="338"/>
        <end position="622"/>
    </location>
</feature>
<dbReference type="Proteomes" id="UP001632037">
    <property type="component" value="Unassembled WGS sequence"/>
</dbReference>
<organism evidence="4 5">
    <name type="scientific">Phytophthora oleae</name>
    <dbReference type="NCBI Taxonomy" id="2107226"/>
    <lineage>
        <taxon>Eukaryota</taxon>
        <taxon>Sar</taxon>
        <taxon>Stramenopiles</taxon>
        <taxon>Oomycota</taxon>
        <taxon>Peronosporomycetes</taxon>
        <taxon>Peronosporales</taxon>
        <taxon>Peronosporaceae</taxon>
        <taxon>Phytophthora</taxon>
    </lineage>
</organism>
<proteinExistence type="predicted"/>
<sequence>MPSRRAFTSSPDEAMAEPSAADLAAGILSPMEIPIRTPIPVLRIKRTEYLGKKQYNHIQRSIRKARRLDGIPEINANRYRQLQVYHRMRSSFELPTADWCTLSKSMQEMDEDFHVSKNCSKTCTCFSCIYLRRWSSTLQPYRCKASICDITFESFTDLFEHQLEVHGALDPRSNRVVSEVYHQQRGKLALPPATVYAGQQYMFPSRAPIPWKSMKELDAEAKVLHEKLRSYNRECYGTLWKLFNVGYQLVKRTGWSEMERQYEIAMEHFYSGMKFPATSRLPHDGCPSVERGRNWLTSTDRDDARFLCPIGVADKMEEEPEFVLIDTMRDAEKKATCIEINDDSDGEDASSKGRTDSETKIFKTDDDVEMKGPEEEDDKPATVDEGDSDNDDCLPIKSESEHAFTTAARQEFDTYSDSDETVMSEAKGDNNIAELRKPEDNNADESDADSDNDDNVRDSGSARKADISDTDGSSDSEDEQDGNDEASINIDSDSETEEELEPSKGDNEAAGSGSDSDSSEDEVELKPAKNGDNDTVSDSSSSDDDVELNSSKDDSDSETSGEEEEAEELTPSKGGSNSDSDSDSSEDEVELKPSTGAIDQTISDSDSDSVLMRTTVPPRPSL</sequence>
<keyword evidence="1" id="KW-0862">Zinc</keyword>
<dbReference type="PROSITE" id="PS50157">
    <property type="entry name" value="ZINC_FINGER_C2H2_2"/>
    <property type="match status" value="1"/>
</dbReference>
<evidence type="ECO:0000256" key="2">
    <source>
        <dbReference type="SAM" id="MobiDB-lite"/>
    </source>
</evidence>
<keyword evidence="1" id="KW-0479">Metal-binding</keyword>
<feature type="compositionally biased region" description="Acidic residues" evidence="2">
    <location>
        <begin position="468"/>
        <end position="484"/>
    </location>
</feature>
<gene>
    <name evidence="4" type="ORF">V7S43_001450</name>
</gene>
<feature type="compositionally biased region" description="Acidic residues" evidence="2">
    <location>
        <begin position="374"/>
        <end position="392"/>
    </location>
</feature>
<feature type="compositionally biased region" description="Acidic residues" evidence="2">
    <location>
        <begin position="441"/>
        <end position="453"/>
    </location>
</feature>
<evidence type="ECO:0000313" key="4">
    <source>
        <dbReference type="EMBL" id="KAL3673755.1"/>
    </source>
</evidence>
<evidence type="ECO:0000256" key="1">
    <source>
        <dbReference type="PROSITE-ProRule" id="PRU00042"/>
    </source>
</evidence>
<dbReference type="EMBL" id="JBIMZQ010000002">
    <property type="protein sequence ID" value="KAL3673755.1"/>
    <property type="molecule type" value="Genomic_DNA"/>
</dbReference>
<evidence type="ECO:0000259" key="3">
    <source>
        <dbReference type="PROSITE" id="PS50157"/>
    </source>
</evidence>
<dbReference type="PROSITE" id="PS00028">
    <property type="entry name" value="ZINC_FINGER_C2H2_1"/>
    <property type="match status" value="1"/>
</dbReference>
<feature type="compositionally biased region" description="Acidic residues" evidence="2">
    <location>
        <begin position="580"/>
        <end position="589"/>
    </location>
</feature>
<feature type="compositionally biased region" description="Basic and acidic residues" evidence="2">
    <location>
        <begin position="349"/>
        <end position="373"/>
    </location>
</feature>
<comment type="caution">
    <text evidence="4">The sequence shown here is derived from an EMBL/GenBank/DDBJ whole genome shotgun (WGS) entry which is preliminary data.</text>
</comment>
<feature type="compositionally biased region" description="Basic and acidic residues" evidence="2">
    <location>
        <begin position="454"/>
        <end position="467"/>
    </location>
</feature>
<reference evidence="4 5" key="1">
    <citation type="submission" date="2024-09" db="EMBL/GenBank/DDBJ databases">
        <title>Genome sequencing and assembly of Phytophthora oleae, isolate VK10A, causative agent of rot of olive drupes.</title>
        <authorList>
            <person name="Conti Taguali S."/>
            <person name="Riolo M."/>
            <person name="La Spada F."/>
            <person name="Cacciola S.O."/>
            <person name="Dionisio G."/>
        </authorList>
    </citation>
    <scope>NUCLEOTIDE SEQUENCE [LARGE SCALE GENOMIC DNA]</scope>
    <source>
        <strain evidence="4 5">VK10A</strain>
    </source>
</reference>
<name>A0ABD3G3R1_9STRA</name>
<feature type="compositionally biased region" description="Acidic residues" evidence="2">
    <location>
        <begin position="555"/>
        <end position="568"/>
    </location>
</feature>
<dbReference type="GO" id="GO:0008270">
    <property type="term" value="F:zinc ion binding"/>
    <property type="evidence" value="ECO:0007669"/>
    <property type="project" value="UniProtKB-KW"/>
</dbReference>
<protein>
    <recommendedName>
        <fullName evidence="3">C2H2-type domain-containing protein</fullName>
    </recommendedName>
</protein>
<evidence type="ECO:0000313" key="5">
    <source>
        <dbReference type="Proteomes" id="UP001632037"/>
    </source>
</evidence>
<accession>A0ABD3G3R1</accession>
<feature type="domain" description="C2H2-type" evidence="3">
    <location>
        <begin position="141"/>
        <end position="171"/>
    </location>
</feature>
<dbReference type="InterPro" id="IPR013087">
    <property type="entry name" value="Znf_C2H2_type"/>
</dbReference>
<dbReference type="AlphaFoldDB" id="A0ABD3G3R1"/>
<keyword evidence="5" id="KW-1185">Reference proteome</keyword>
<keyword evidence="1" id="KW-0863">Zinc-finger</keyword>